<dbReference type="InterPro" id="IPR013249">
    <property type="entry name" value="RNA_pol_sigma70_r4_t2"/>
</dbReference>
<dbReference type="InterPro" id="IPR013325">
    <property type="entry name" value="RNA_pol_sigma_r2"/>
</dbReference>
<dbReference type="GO" id="GO:0006352">
    <property type="term" value="P:DNA-templated transcription initiation"/>
    <property type="evidence" value="ECO:0007669"/>
    <property type="project" value="InterPro"/>
</dbReference>
<keyword evidence="4" id="KW-0804">Transcription</keyword>
<feature type="domain" description="RNA polymerase sigma factor 70 region 4 type 2" evidence="6">
    <location>
        <begin position="205"/>
        <end position="256"/>
    </location>
</feature>
<dbReference type="AlphaFoldDB" id="A0A8J3GRU6"/>
<dbReference type="EMBL" id="BNAI01000004">
    <property type="protein sequence ID" value="GHF19890.1"/>
    <property type="molecule type" value="Genomic_DNA"/>
</dbReference>
<keyword evidence="2" id="KW-0805">Transcription regulation</keyword>
<reference evidence="7" key="2">
    <citation type="submission" date="2020-09" db="EMBL/GenBank/DDBJ databases">
        <authorList>
            <person name="Sun Q."/>
            <person name="Zhou Y."/>
        </authorList>
    </citation>
    <scope>NUCLEOTIDE SEQUENCE</scope>
    <source>
        <strain evidence="7">CGMCC 1.16548</strain>
    </source>
</reference>
<evidence type="ECO:0000256" key="2">
    <source>
        <dbReference type="ARBA" id="ARBA00023015"/>
    </source>
</evidence>
<dbReference type="InterPro" id="IPR039425">
    <property type="entry name" value="RNA_pol_sigma-70-like"/>
</dbReference>
<dbReference type="SUPFAM" id="SSF88659">
    <property type="entry name" value="Sigma3 and sigma4 domains of RNA polymerase sigma factors"/>
    <property type="match status" value="1"/>
</dbReference>
<reference evidence="7" key="1">
    <citation type="journal article" date="2014" name="Int. J. Syst. Evol. Microbiol.">
        <title>Complete genome sequence of Corynebacterium casei LMG S-19264T (=DSM 44701T), isolated from a smear-ripened cheese.</title>
        <authorList>
            <consortium name="US DOE Joint Genome Institute (JGI-PGF)"/>
            <person name="Walter F."/>
            <person name="Albersmeier A."/>
            <person name="Kalinowski J."/>
            <person name="Ruckert C."/>
        </authorList>
    </citation>
    <scope>NUCLEOTIDE SEQUENCE</scope>
    <source>
        <strain evidence="7">CGMCC 1.16548</strain>
    </source>
</reference>
<evidence type="ECO:0000256" key="1">
    <source>
        <dbReference type="ARBA" id="ARBA00010641"/>
    </source>
</evidence>
<dbReference type="PANTHER" id="PTHR43133:SF66">
    <property type="entry name" value="ECF RNA POLYMERASE SIGMA FACTOR SIGK"/>
    <property type="match status" value="1"/>
</dbReference>
<dbReference type="InterPro" id="IPR036388">
    <property type="entry name" value="WH-like_DNA-bd_sf"/>
</dbReference>
<dbReference type="InterPro" id="IPR007627">
    <property type="entry name" value="RNA_pol_sigma70_r2"/>
</dbReference>
<protein>
    <recommendedName>
        <fullName evidence="9">Sigma-70 family RNA polymerase sigma factor</fullName>
    </recommendedName>
</protein>
<keyword evidence="8" id="KW-1185">Reference proteome</keyword>
<dbReference type="NCBIfam" id="TIGR02937">
    <property type="entry name" value="sigma70-ECF"/>
    <property type="match status" value="1"/>
</dbReference>
<dbReference type="Pfam" id="PF04542">
    <property type="entry name" value="Sigma70_r2"/>
    <property type="match status" value="1"/>
</dbReference>
<dbReference type="InterPro" id="IPR014284">
    <property type="entry name" value="RNA_pol_sigma-70_dom"/>
</dbReference>
<dbReference type="NCBIfam" id="NF007228">
    <property type="entry name" value="PRK09646.1"/>
    <property type="match status" value="1"/>
</dbReference>
<evidence type="ECO:0000259" key="5">
    <source>
        <dbReference type="Pfam" id="PF04542"/>
    </source>
</evidence>
<dbReference type="PANTHER" id="PTHR43133">
    <property type="entry name" value="RNA POLYMERASE ECF-TYPE SIGMA FACTO"/>
    <property type="match status" value="1"/>
</dbReference>
<evidence type="ECO:0000313" key="8">
    <source>
        <dbReference type="Proteomes" id="UP000617531"/>
    </source>
</evidence>
<keyword evidence="3" id="KW-0731">Sigma factor</keyword>
<dbReference type="GO" id="GO:0003677">
    <property type="term" value="F:DNA binding"/>
    <property type="evidence" value="ECO:0007669"/>
    <property type="project" value="InterPro"/>
</dbReference>
<evidence type="ECO:0000259" key="6">
    <source>
        <dbReference type="Pfam" id="PF08281"/>
    </source>
</evidence>
<proteinExistence type="inferred from homology"/>
<dbReference type="InterPro" id="IPR013324">
    <property type="entry name" value="RNA_pol_sigma_r3/r4-like"/>
</dbReference>
<evidence type="ECO:0000256" key="3">
    <source>
        <dbReference type="ARBA" id="ARBA00023082"/>
    </source>
</evidence>
<dbReference type="CDD" id="cd06171">
    <property type="entry name" value="Sigma70_r4"/>
    <property type="match status" value="1"/>
</dbReference>
<evidence type="ECO:0000256" key="4">
    <source>
        <dbReference type="ARBA" id="ARBA00023163"/>
    </source>
</evidence>
<evidence type="ECO:0000313" key="7">
    <source>
        <dbReference type="EMBL" id="GHF19890.1"/>
    </source>
</evidence>
<accession>A0A8J3GRU6</accession>
<dbReference type="Gene3D" id="1.10.1740.10">
    <property type="match status" value="1"/>
</dbReference>
<dbReference type="Proteomes" id="UP000617531">
    <property type="component" value="Unassembled WGS sequence"/>
</dbReference>
<dbReference type="GO" id="GO:0016987">
    <property type="term" value="F:sigma factor activity"/>
    <property type="evidence" value="ECO:0007669"/>
    <property type="project" value="UniProtKB-KW"/>
</dbReference>
<evidence type="ECO:0008006" key="9">
    <source>
        <dbReference type="Google" id="ProtNLM"/>
    </source>
</evidence>
<dbReference type="SUPFAM" id="SSF88946">
    <property type="entry name" value="Sigma2 domain of RNA polymerase sigma factors"/>
    <property type="match status" value="1"/>
</dbReference>
<dbReference type="Gene3D" id="1.10.10.10">
    <property type="entry name" value="Winged helix-like DNA-binding domain superfamily/Winged helix DNA-binding domain"/>
    <property type="match status" value="1"/>
</dbReference>
<gene>
    <name evidence="7" type="ORF">GCM10011600_20970</name>
</gene>
<dbReference type="Pfam" id="PF08281">
    <property type="entry name" value="Sigma70_r4_2"/>
    <property type="match status" value="1"/>
</dbReference>
<organism evidence="7 8">
    <name type="scientific">Pseudolysinimonas yzui</name>
    <dbReference type="NCBI Taxonomy" id="2708254"/>
    <lineage>
        <taxon>Bacteria</taxon>
        <taxon>Bacillati</taxon>
        <taxon>Actinomycetota</taxon>
        <taxon>Actinomycetes</taxon>
        <taxon>Micrococcales</taxon>
        <taxon>Microbacteriaceae</taxon>
        <taxon>Pseudolysinimonas</taxon>
    </lineage>
</organism>
<sequence length="265" mass="29711">MIESNPLGRWYRITADRGAVGFATVPDTAPRRPISAPIRRESAVGAVLSIADAADDRRRARAVTRSNRPETMRLGGVPVADAAQDLSIESLLRAVADGDRAAFAELYDRISPRVMGLVTRLLRDRAQSEEVTQEVFLEIWQQATRFDANRGSGMAWVLTMTHRRAVDRIRASQKSHERDLRIGIRDMELDFDGVVETVEIRVENERVKRAMSRLTPVQREAVILAYYGGYSHSEMAEILAIPLGTVKTRLRDGMIRLRDELGVTS</sequence>
<comment type="similarity">
    <text evidence="1">Belongs to the sigma-70 factor family. ECF subfamily.</text>
</comment>
<feature type="domain" description="RNA polymerase sigma-70 region 2" evidence="5">
    <location>
        <begin position="106"/>
        <end position="173"/>
    </location>
</feature>
<comment type="caution">
    <text evidence="7">The sequence shown here is derived from an EMBL/GenBank/DDBJ whole genome shotgun (WGS) entry which is preliminary data.</text>
</comment>
<name>A0A8J3GRU6_9MICO</name>